<dbReference type="RefSeq" id="WP_137731661.1">
    <property type="nucleotide sequence ID" value="NZ_BJCL01000002.1"/>
</dbReference>
<feature type="binding site" evidence="15">
    <location>
        <position position="75"/>
    </location>
    <ligand>
        <name>Zn(2+)</name>
        <dbReference type="ChEBI" id="CHEBI:29105"/>
        <label>1</label>
    </ligand>
</feature>
<dbReference type="InterPro" id="IPR005941">
    <property type="entry name" value="DapE_proteobac"/>
</dbReference>
<reference evidence="18" key="1">
    <citation type="submission" date="2019-03" db="EMBL/GenBank/DDBJ databases">
        <title>Aquabacterium pictum sp.nov., the first bacteriochlorophyll a-containing freshwater bacterium in the genus Aquabacterium of the class Betaproteobacteria.</title>
        <authorList>
            <person name="Hirose S."/>
            <person name="Tank M."/>
            <person name="Hara E."/>
            <person name="Tamaki H."/>
            <person name="Takaichi S."/>
            <person name="Haruta S."/>
            <person name="Hanada S."/>
        </authorList>
    </citation>
    <scope>NUCLEOTIDE SEQUENCE [LARGE SCALE GENOMIC DNA]</scope>
    <source>
        <strain evidence="18">W35</strain>
    </source>
</reference>
<dbReference type="InterPro" id="IPR036264">
    <property type="entry name" value="Bact_exopeptidase_dim_dom"/>
</dbReference>
<evidence type="ECO:0000256" key="10">
    <source>
        <dbReference type="ARBA" id="ARBA00022915"/>
    </source>
</evidence>
<evidence type="ECO:0000256" key="7">
    <source>
        <dbReference type="ARBA" id="ARBA00022723"/>
    </source>
</evidence>
<name>A0A480AJI9_9BURK</name>
<evidence type="ECO:0000256" key="12">
    <source>
        <dbReference type="ARBA" id="ARBA00023285"/>
    </source>
</evidence>
<dbReference type="EC" id="3.5.1.18" evidence="4 15"/>
<dbReference type="GO" id="GO:0008270">
    <property type="term" value="F:zinc ion binding"/>
    <property type="evidence" value="ECO:0007669"/>
    <property type="project" value="UniProtKB-UniRule"/>
</dbReference>
<evidence type="ECO:0000256" key="8">
    <source>
        <dbReference type="ARBA" id="ARBA00022801"/>
    </source>
</evidence>
<dbReference type="Proteomes" id="UP000301751">
    <property type="component" value="Unassembled WGS sequence"/>
</dbReference>
<dbReference type="GO" id="GO:0006526">
    <property type="term" value="P:L-arginine biosynthetic process"/>
    <property type="evidence" value="ECO:0007669"/>
    <property type="project" value="TreeGrafter"/>
</dbReference>
<feature type="active site" evidence="15">
    <location>
        <position position="77"/>
    </location>
</feature>
<gene>
    <name evidence="15 17" type="primary">dapE</name>
    <name evidence="17" type="ORF">AQPW35_09800</name>
</gene>
<organism evidence="17 18">
    <name type="scientific">Pseudaquabacterium pictum</name>
    <dbReference type="NCBI Taxonomy" id="2315236"/>
    <lineage>
        <taxon>Bacteria</taxon>
        <taxon>Pseudomonadati</taxon>
        <taxon>Pseudomonadota</taxon>
        <taxon>Betaproteobacteria</taxon>
        <taxon>Burkholderiales</taxon>
        <taxon>Sphaerotilaceae</taxon>
        <taxon>Pseudaquabacterium</taxon>
    </lineage>
</organism>
<keyword evidence="11 15" id="KW-0457">Lysine biosynthesis</keyword>
<feature type="binding site" evidence="15">
    <location>
        <position position="108"/>
    </location>
    <ligand>
        <name>Zn(2+)</name>
        <dbReference type="ChEBI" id="CHEBI:29105"/>
        <label>1</label>
    </ligand>
</feature>
<evidence type="ECO:0000256" key="11">
    <source>
        <dbReference type="ARBA" id="ARBA00023154"/>
    </source>
</evidence>
<dbReference type="GO" id="GO:0019877">
    <property type="term" value="P:diaminopimelate biosynthetic process"/>
    <property type="evidence" value="ECO:0007669"/>
    <property type="project" value="UniProtKB-UniRule"/>
</dbReference>
<dbReference type="NCBIfam" id="TIGR01246">
    <property type="entry name" value="dapE_proteo"/>
    <property type="match status" value="1"/>
</dbReference>
<comment type="cofactor">
    <cofactor evidence="15">
        <name>Zn(2+)</name>
        <dbReference type="ChEBI" id="CHEBI:29105"/>
    </cofactor>
    <cofactor evidence="15">
        <name>Co(2+)</name>
        <dbReference type="ChEBI" id="CHEBI:48828"/>
    </cofactor>
    <text evidence="15">Binds 2 Zn(2+) or Co(2+) ions per subunit.</text>
</comment>
<keyword evidence="8 15" id="KW-0378">Hydrolase</keyword>
<dbReference type="InterPro" id="IPR011650">
    <property type="entry name" value="Peptidase_M20_dimer"/>
</dbReference>
<feature type="active site" description="Proton acceptor" evidence="15">
    <location>
        <position position="142"/>
    </location>
</feature>
<evidence type="ECO:0000313" key="17">
    <source>
        <dbReference type="EMBL" id="GCL61899.1"/>
    </source>
</evidence>
<dbReference type="Gene3D" id="3.40.630.10">
    <property type="entry name" value="Zn peptidases"/>
    <property type="match status" value="2"/>
</dbReference>
<dbReference type="PANTHER" id="PTHR43808">
    <property type="entry name" value="ACETYLORNITHINE DEACETYLASE"/>
    <property type="match status" value="1"/>
</dbReference>
<dbReference type="FunFam" id="3.30.70.360:FF:000011">
    <property type="entry name" value="Succinyl-diaminopimelate desuccinylase"/>
    <property type="match status" value="1"/>
</dbReference>
<sequence>MTDDLATLRLLEQLIARRSVTPDDAGCQALVTERLAPLGFACETLLCGPDSFRVTNLWAVHRGSRPGPTVVLAGHTDVVPAGPLAAWTSDPFVPSHRDGLLYGRGAADMKTSIAAMTVAAEEFVQAHPRHAGSLALLFTSDEEGPSTDGTVRVVQALQARGERLDCCIVGEPTSVDRLGDMVKNGRRGSLSARLTVRGVQGHVAYPQLARNPIHQLAPALAALAATTWDDGNEHFPPTTWQVSNIHAGTGALNVIPGTVEVDFNFRFSTESTPEGLKARVDALLQQHGLDYSLAWTLGGSPFLTRPGSLSQALGDAIEAECGIRPVLSTTGGTSDGRYIAPICEQVVEFGPINATIHKVDECVRVADITPLKNIYLRTLERLLT</sequence>
<dbReference type="SUPFAM" id="SSF55031">
    <property type="entry name" value="Bacterial exopeptidase dimerisation domain"/>
    <property type="match status" value="1"/>
</dbReference>
<evidence type="ECO:0000256" key="6">
    <source>
        <dbReference type="ARBA" id="ARBA00022605"/>
    </source>
</evidence>
<evidence type="ECO:0000313" key="18">
    <source>
        <dbReference type="Proteomes" id="UP000301751"/>
    </source>
</evidence>
<dbReference type="InterPro" id="IPR050072">
    <property type="entry name" value="Peptidase_M20A"/>
</dbReference>
<dbReference type="FunFam" id="3.40.630.10:FF:000005">
    <property type="entry name" value="Succinyl-diaminopimelate desuccinylase"/>
    <property type="match status" value="1"/>
</dbReference>
<dbReference type="PANTHER" id="PTHR43808:SF31">
    <property type="entry name" value="N-ACETYL-L-CITRULLINE DEACETYLASE"/>
    <property type="match status" value="1"/>
</dbReference>
<keyword evidence="6 15" id="KW-0028">Amino-acid biosynthesis</keyword>
<evidence type="ECO:0000256" key="14">
    <source>
        <dbReference type="ARBA" id="ARBA00051301"/>
    </source>
</evidence>
<evidence type="ECO:0000256" key="9">
    <source>
        <dbReference type="ARBA" id="ARBA00022833"/>
    </source>
</evidence>
<keyword evidence="7 15" id="KW-0479">Metal-binding</keyword>
<evidence type="ECO:0000259" key="16">
    <source>
        <dbReference type="Pfam" id="PF07687"/>
    </source>
</evidence>
<feature type="binding site" evidence="15">
    <location>
        <position position="171"/>
    </location>
    <ligand>
        <name>Zn(2+)</name>
        <dbReference type="ChEBI" id="CHEBI:29105"/>
        <label>1</label>
    </ligand>
</feature>
<dbReference type="OrthoDB" id="9809784at2"/>
<keyword evidence="9 15" id="KW-0862">Zinc</keyword>
<evidence type="ECO:0000256" key="1">
    <source>
        <dbReference type="ARBA" id="ARBA00005130"/>
    </source>
</evidence>
<comment type="subunit">
    <text evidence="3 15">Homodimer.</text>
</comment>
<comment type="catalytic activity">
    <reaction evidence="14 15">
        <text>N-succinyl-(2S,6S)-2,6-diaminopimelate + H2O = (2S,6S)-2,6-diaminopimelate + succinate</text>
        <dbReference type="Rhea" id="RHEA:22608"/>
        <dbReference type="ChEBI" id="CHEBI:15377"/>
        <dbReference type="ChEBI" id="CHEBI:30031"/>
        <dbReference type="ChEBI" id="CHEBI:57609"/>
        <dbReference type="ChEBI" id="CHEBI:58087"/>
        <dbReference type="EC" id="3.5.1.18"/>
    </reaction>
</comment>
<dbReference type="NCBIfam" id="NF009557">
    <property type="entry name" value="PRK13009.1"/>
    <property type="match status" value="1"/>
</dbReference>
<dbReference type="GO" id="GO:0050897">
    <property type="term" value="F:cobalt ion binding"/>
    <property type="evidence" value="ECO:0007669"/>
    <property type="project" value="UniProtKB-UniRule"/>
</dbReference>
<evidence type="ECO:0000256" key="2">
    <source>
        <dbReference type="ARBA" id="ARBA00006746"/>
    </source>
</evidence>
<keyword evidence="18" id="KW-1185">Reference proteome</keyword>
<evidence type="ECO:0000256" key="4">
    <source>
        <dbReference type="ARBA" id="ARBA00011921"/>
    </source>
</evidence>
<evidence type="ECO:0000256" key="15">
    <source>
        <dbReference type="HAMAP-Rule" id="MF_01690"/>
    </source>
</evidence>
<proteinExistence type="inferred from homology"/>
<dbReference type="CDD" id="cd03891">
    <property type="entry name" value="M20_DapE_proteobac"/>
    <property type="match status" value="1"/>
</dbReference>
<accession>A0A480AJI9</accession>
<feature type="binding site" evidence="15">
    <location>
        <position position="108"/>
    </location>
    <ligand>
        <name>Zn(2+)</name>
        <dbReference type="ChEBI" id="CHEBI:29105"/>
        <label>2</label>
    </ligand>
</feature>
<dbReference type="AlphaFoldDB" id="A0A480AJI9"/>
<comment type="function">
    <text evidence="15">Catalyzes the hydrolysis of N-succinyl-L,L-diaminopimelic acid (SDAP), forming succinate and LL-2,6-diaminopimelate (DAP), an intermediate involved in the bacterial biosynthesis of lysine and meso-diaminopimelic acid, an essential component of bacterial cell walls.</text>
</comment>
<protein>
    <recommendedName>
        <fullName evidence="5 15">Succinyl-diaminopimelate desuccinylase</fullName>
        <shortName evidence="15">SDAP desuccinylase</shortName>
        <ecNumber evidence="4 15">3.5.1.18</ecNumber>
    </recommendedName>
    <alternativeName>
        <fullName evidence="13 15">N-succinyl-LL-2,6-diaminoheptanedioate amidohydrolase</fullName>
    </alternativeName>
</protein>
<dbReference type="UniPathway" id="UPA00034">
    <property type="reaction ID" value="UER00021"/>
</dbReference>
<keyword evidence="10 15" id="KW-0220">Diaminopimelate biosynthesis</keyword>
<dbReference type="Pfam" id="PF07687">
    <property type="entry name" value="M20_dimer"/>
    <property type="match status" value="1"/>
</dbReference>
<dbReference type="GO" id="GO:0009014">
    <property type="term" value="F:succinyl-diaminopimelate desuccinylase activity"/>
    <property type="evidence" value="ECO:0007669"/>
    <property type="project" value="UniProtKB-UniRule"/>
</dbReference>
<evidence type="ECO:0000256" key="5">
    <source>
        <dbReference type="ARBA" id="ARBA00022391"/>
    </source>
</evidence>
<evidence type="ECO:0000256" key="13">
    <source>
        <dbReference type="ARBA" id="ARBA00031891"/>
    </source>
</evidence>
<comment type="similarity">
    <text evidence="2 15">Belongs to the peptidase M20A family. DapE subfamily.</text>
</comment>
<evidence type="ECO:0000256" key="3">
    <source>
        <dbReference type="ARBA" id="ARBA00011738"/>
    </source>
</evidence>
<comment type="caution">
    <text evidence="17">The sequence shown here is derived from an EMBL/GenBank/DDBJ whole genome shotgun (WGS) entry which is preliminary data.</text>
</comment>
<feature type="binding site" evidence="15">
    <location>
        <position position="143"/>
    </location>
    <ligand>
        <name>Zn(2+)</name>
        <dbReference type="ChEBI" id="CHEBI:29105"/>
        <label>2</label>
    </ligand>
</feature>
<dbReference type="InterPro" id="IPR002933">
    <property type="entry name" value="Peptidase_M20"/>
</dbReference>
<keyword evidence="12 15" id="KW-0170">Cobalt</keyword>
<dbReference type="SUPFAM" id="SSF53187">
    <property type="entry name" value="Zn-dependent exopeptidases"/>
    <property type="match status" value="1"/>
</dbReference>
<dbReference type="GO" id="GO:0008777">
    <property type="term" value="F:acetylornithine deacetylase activity"/>
    <property type="evidence" value="ECO:0007669"/>
    <property type="project" value="TreeGrafter"/>
</dbReference>
<dbReference type="GO" id="GO:0009089">
    <property type="term" value="P:lysine biosynthetic process via diaminopimelate"/>
    <property type="evidence" value="ECO:0007669"/>
    <property type="project" value="UniProtKB-UniRule"/>
</dbReference>
<dbReference type="Pfam" id="PF01546">
    <property type="entry name" value="Peptidase_M20"/>
    <property type="match status" value="1"/>
</dbReference>
<feature type="domain" description="Peptidase M20 dimerisation" evidence="16">
    <location>
        <begin position="184"/>
        <end position="291"/>
    </location>
</feature>
<feature type="binding site" evidence="15">
    <location>
        <position position="357"/>
    </location>
    <ligand>
        <name>Zn(2+)</name>
        <dbReference type="ChEBI" id="CHEBI:29105"/>
        <label>2</label>
    </ligand>
</feature>
<comment type="pathway">
    <text evidence="1 15">Amino-acid biosynthesis; L-lysine biosynthesis via DAP pathway; LL-2,6-diaminopimelate from (S)-tetrahydrodipicolinate (succinylase route): step 3/3.</text>
</comment>
<dbReference type="HAMAP" id="MF_01690">
    <property type="entry name" value="DapE"/>
    <property type="match status" value="1"/>
</dbReference>
<dbReference type="EMBL" id="BJCL01000002">
    <property type="protein sequence ID" value="GCL61899.1"/>
    <property type="molecule type" value="Genomic_DNA"/>
</dbReference>